<evidence type="ECO:0000313" key="3">
    <source>
        <dbReference type="Proteomes" id="UP001194580"/>
    </source>
</evidence>
<feature type="non-terminal residue" evidence="2">
    <location>
        <position position="1"/>
    </location>
</feature>
<dbReference type="EMBL" id="JAAAIL010003314">
    <property type="protein sequence ID" value="KAG0251225.1"/>
    <property type="molecule type" value="Genomic_DNA"/>
</dbReference>
<feature type="region of interest" description="Disordered" evidence="1">
    <location>
        <begin position="88"/>
        <end position="113"/>
    </location>
</feature>
<comment type="caution">
    <text evidence="2">The sequence shown here is derived from an EMBL/GenBank/DDBJ whole genome shotgun (WGS) entry which is preliminary data.</text>
</comment>
<sequence>LIDPDDSLHLSNGGLFDVNAVGTLLRHCPNLTTLDAINYSIEVDYLLAEPWVCRGLQTFRCLIIGMNRLTVEEEDIYITWATRASLRDKGEKEKEEEEEKEDGEEDVDSNNKDEAQDVAKVKEIVEQRYRCYALHERVYSRLAEMAQLRVLDLGYKFCPKRILNDNIQETMLRGRLYSELTPPIVNTLELTLDSGLAQLSSLKSLEIFGFEGVDHGIGTKELAWMAESWPRLRIMRGLHDPPSSAVVTSDPKTRMLRKCMEELRPFVKHEACGTEHIFHLGRTFE</sequence>
<gene>
    <name evidence="2" type="ORF">BGZ95_006959</name>
</gene>
<proteinExistence type="predicted"/>
<dbReference type="AlphaFoldDB" id="A0AAD4D0I3"/>
<dbReference type="Proteomes" id="UP001194580">
    <property type="component" value="Unassembled WGS sequence"/>
</dbReference>
<evidence type="ECO:0000313" key="2">
    <source>
        <dbReference type="EMBL" id="KAG0251225.1"/>
    </source>
</evidence>
<name>A0AAD4D0I3_9FUNG</name>
<organism evidence="2 3">
    <name type="scientific">Linnemannia exigua</name>
    <dbReference type="NCBI Taxonomy" id="604196"/>
    <lineage>
        <taxon>Eukaryota</taxon>
        <taxon>Fungi</taxon>
        <taxon>Fungi incertae sedis</taxon>
        <taxon>Mucoromycota</taxon>
        <taxon>Mortierellomycotina</taxon>
        <taxon>Mortierellomycetes</taxon>
        <taxon>Mortierellales</taxon>
        <taxon>Mortierellaceae</taxon>
        <taxon>Linnemannia</taxon>
    </lineage>
</organism>
<dbReference type="SUPFAM" id="SSF52047">
    <property type="entry name" value="RNI-like"/>
    <property type="match status" value="1"/>
</dbReference>
<evidence type="ECO:0000256" key="1">
    <source>
        <dbReference type="SAM" id="MobiDB-lite"/>
    </source>
</evidence>
<protein>
    <submittedName>
        <fullName evidence="2">Uncharacterized protein</fullName>
    </submittedName>
</protein>
<keyword evidence="3" id="KW-1185">Reference proteome</keyword>
<reference evidence="2" key="1">
    <citation type="journal article" date="2020" name="Fungal Divers.">
        <title>Resolving the Mortierellaceae phylogeny through synthesis of multi-gene phylogenetics and phylogenomics.</title>
        <authorList>
            <person name="Vandepol N."/>
            <person name="Liber J."/>
            <person name="Desiro A."/>
            <person name="Na H."/>
            <person name="Kennedy M."/>
            <person name="Barry K."/>
            <person name="Grigoriev I.V."/>
            <person name="Miller A.N."/>
            <person name="O'Donnell K."/>
            <person name="Stajich J.E."/>
            <person name="Bonito G."/>
        </authorList>
    </citation>
    <scope>NUCLEOTIDE SEQUENCE</scope>
    <source>
        <strain evidence="2">NRRL 28262</strain>
    </source>
</reference>
<feature type="compositionally biased region" description="Acidic residues" evidence="1">
    <location>
        <begin position="94"/>
        <end position="108"/>
    </location>
</feature>
<accession>A0AAD4D0I3</accession>